<dbReference type="GO" id="GO:0006298">
    <property type="term" value="P:mismatch repair"/>
    <property type="evidence" value="ECO:0007669"/>
    <property type="project" value="InterPro"/>
</dbReference>
<feature type="compositionally biased region" description="Polar residues" evidence="1">
    <location>
        <begin position="431"/>
        <end position="447"/>
    </location>
</feature>
<keyword evidence="4" id="KW-1185">Reference proteome</keyword>
<dbReference type="PANTHER" id="PTHR10073">
    <property type="entry name" value="DNA MISMATCH REPAIR PROTEIN MLH, PMS, MUTL"/>
    <property type="match status" value="1"/>
</dbReference>
<evidence type="ECO:0000259" key="2">
    <source>
        <dbReference type="SMART" id="SM00853"/>
    </source>
</evidence>
<dbReference type="GO" id="GO:0005524">
    <property type="term" value="F:ATP binding"/>
    <property type="evidence" value="ECO:0007669"/>
    <property type="project" value="InterPro"/>
</dbReference>
<dbReference type="EMBL" id="JATAAI010000027">
    <property type="protein sequence ID" value="KAK1737014.1"/>
    <property type="molecule type" value="Genomic_DNA"/>
</dbReference>
<dbReference type="InterPro" id="IPR042121">
    <property type="entry name" value="MutL_C_regsub"/>
</dbReference>
<feature type="domain" description="MutL C-terminal dimerisation" evidence="2">
    <location>
        <begin position="231"/>
        <end position="396"/>
    </location>
</feature>
<dbReference type="InterPro" id="IPR042120">
    <property type="entry name" value="MutL_C_dimsub"/>
</dbReference>
<sequence length="464" mass="51078">MQLQIAVNGRPSAQAKQLAEIIQDNVKKYFGGNSYTTAGFVHIAAKESELVIKESAAMENVSDLGRISKFLAIMIARTADGYSLGRYNRHSTDADSEDNGNSHSRIVKGQYITAKAAASKQPVLHQSSPHQTSPQQQSSPFSNIVGENCPRMEDVKSNVSFDDAFLDESTTIEDMMDTSHSYDDIKEVVPSMSWTRNRIKALNSTIAELVPSGSQAHTIAFTKEMLASAEVISQVDSSFITLKMGSLICAVDQHAADERVSLEALENALFSNNSHDAMIISLTKRQLQVGDILKSCPVAPSRTVLLTMSQMTTARHYFSLLHKWKFTFEESSTEERTIIMRGLPSVCGRVAQTNDLLEFLNDLGGFAGGSSIKPKFVSRVLASNACRYATMFGDALTLQQCEKLIDALSKCRLPFVCAHGRPSIIPLIDMSQGSSTNEKTVRNSTQADKNHQKWGPTRVRRQKK</sequence>
<dbReference type="Gene3D" id="3.30.1370.100">
    <property type="entry name" value="MutL, C-terminal domain, regulatory subdomain"/>
    <property type="match status" value="1"/>
</dbReference>
<dbReference type="Gene3D" id="3.30.1540.20">
    <property type="entry name" value="MutL, C-terminal domain, dimerisation subdomain"/>
    <property type="match status" value="1"/>
</dbReference>
<dbReference type="PANTHER" id="PTHR10073:SF47">
    <property type="entry name" value="DNA MISMATCH REPAIR PROTEIN MLH3"/>
    <property type="match status" value="1"/>
</dbReference>
<evidence type="ECO:0000256" key="1">
    <source>
        <dbReference type="SAM" id="MobiDB-lite"/>
    </source>
</evidence>
<dbReference type="InterPro" id="IPR038973">
    <property type="entry name" value="MutL/Mlh/Pms-like"/>
</dbReference>
<dbReference type="AlphaFoldDB" id="A0AAD8Y0K9"/>
<dbReference type="SUPFAM" id="SSF118116">
    <property type="entry name" value="DNA mismatch repair protein MutL"/>
    <property type="match status" value="1"/>
</dbReference>
<dbReference type="InterPro" id="IPR014790">
    <property type="entry name" value="MutL_C"/>
</dbReference>
<dbReference type="GO" id="GO:0140664">
    <property type="term" value="F:ATP-dependent DNA damage sensor activity"/>
    <property type="evidence" value="ECO:0007669"/>
    <property type="project" value="InterPro"/>
</dbReference>
<dbReference type="GO" id="GO:0016887">
    <property type="term" value="F:ATP hydrolysis activity"/>
    <property type="evidence" value="ECO:0007669"/>
    <property type="project" value="InterPro"/>
</dbReference>
<dbReference type="GO" id="GO:0032300">
    <property type="term" value="C:mismatch repair complex"/>
    <property type="evidence" value="ECO:0007669"/>
    <property type="project" value="InterPro"/>
</dbReference>
<dbReference type="InterPro" id="IPR037198">
    <property type="entry name" value="MutL_C_sf"/>
</dbReference>
<dbReference type="SMART" id="SM00853">
    <property type="entry name" value="MutL_C"/>
    <property type="match status" value="1"/>
</dbReference>
<protein>
    <submittedName>
        <fullName evidence="3">DNA mismatch repair protein MutL family protein</fullName>
    </submittedName>
</protein>
<evidence type="ECO:0000313" key="3">
    <source>
        <dbReference type="EMBL" id="KAK1737014.1"/>
    </source>
</evidence>
<feature type="compositionally biased region" description="Low complexity" evidence="1">
    <location>
        <begin position="125"/>
        <end position="140"/>
    </location>
</feature>
<accession>A0AAD8Y0K9</accession>
<reference evidence="3" key="1">
    <citation type="submission" date="2023-06" db="EMBL/GenBank/DDBJ databases">
        <title>Survivors Of The Sea: Transcriptome response of Skeletonema marinoi to long-term dormancy.</title>
        <authorList>
            <person name="Pinder M.I.M."/>
            <person name="Kourtchenko O."/>
            <person name="Robertson E.K."/>
            <person name="Larsson T."/>
            <person name="Maumus F."/>
            <person name="Osuna-Cruz C.M."/>
            <person name="Vancaester E."/>
            <person name="Stenow R."/>
            <person name="Vandepoele K."/>
            <person name="Ploug H."/>
            <person name="Bruchert V."/>
            <person name="Godhe A."/>
            <person name="Topel M."/>
        </authorList>
    </citation>
    <scope>NUCLEOTIDE SEQUENCE</scope>
    <source>
        <strain evidence="3">R05AC</strain>
    </source>
</reference>
<evidence type="ECO:0000313" key="4">
    <source>
        <dbReference type="Proteomes" id="UP001224775"/>
    </source>
</evidence>
<feature type="region of interest" description="Disordered" evidence="1">
    <location>
        <begin position="118"/>
        <end position="147"/>
    </location>
</feature>
<feature type="region of interest" description="Disordered" evidence="1">
    <location>
        <begin position="429"/>
        <end position="464"/>
    </location>
</feature>
<organism evidence="3 4">
    <name type="scientific">Skeletonema marinoi</name>
    <dbReference type="NCBI Taxonomy" id="267567"/>
    <lineage>
        <taxon>Eukaryota</taxon>
        <taxon>Sar</taxon>
        <taxon>Stramenopiles</taxon>
        <taxon>Ochrophyta</taxon>
        <taxon>Bacillariophyta</taxon>
        <taxon>Coscinodiscophyceae</taxon>
        <taxon>Thalassiosirophycidae</taxon>
        <taxon>Thalassiosirales</taxon>
        <taxon>Skeletonemataceae</taxon>
        <taxon>Skeletonema</taxon>
        <taxon>Skeletonema marinoi-dohrnii complex</taxon>
    </lineage>
</organism>
<gene>
    <name evidence="3" type="ORF">QTG54_012459</name>
</gene>
<name>A0AAD8Y0K9_9STRA</name>
<comment type="caution">
    <text evidence="3">The sequence shown here is derived from an EMBL/GenBank/DDBJ whole genome shotgun (WGS) entry which is preliminary data.</text>
</comment>
<dbReference type="Proteomes" id="UP001224775">
    <property type="component" value="Unassembled WGS sequence"/>
</dbReference>
<proteinExistence type="predicted"/>